<dbReference type="SUPFAM" id="SSF64182">
    <property type="entry name" value="DHH phosphoesterases"/>
    <property type="match status" value="1"/>
</dbReference>
<dbReference type="Proteomes" id="UP000051139">
    <property type="component" value="Unassembled WGS sequence"/>
</dbReference>
<dbReference type="Gene3D" id="3.10.310.30">
    <property type="match status" value="1"/>
</dbReference>
<gene>
    <name evidence="10" type="ORF">IV55_GL002044</name>
</gene>
<accession>A0A0R2L0S0</accession>
<dbReference type="NCBIfam" id="TIGR00644">
    <property type="entry name" value="recJ"/>
    <property type="match status" value="1"/>
</dbReference>
<dbReference type="InterPro" id="IPR038763">
    <property type="entry name" value="DHH_sf"/>
</dbReference>
<dbReference type="PANTHER" id="PTHR30255">
    <property type="entry name" value="SINGLE-STRANDED-DNA-SPECIFIC EXONUCLEASE RECJ"/>
    <property type="match status" value="1"/>
</dbReference>
<dbReference type="InterPro" id="IPR018779">
    <property type="entry name" value="RecJ_C"/>
</dbReference>
<dbReference type="STRING" id="348151.IV55_GL002044"/>
<keyword evidence="4" id="KW-0378">Hydrolase</keyword>
<keyword evidence="3" id="KW-0540">Nuclease</keyword>
<protein>
    <recommendedName>
        <fullName evidence="2">Single-stranded-DNA-specific exonuclease RecJ</fullName>
    </recommendedName>
</protein>
<sequence>MEANGVLESKYEWQLAKAANPEQVTQLTDALDVSPFMARLLAARGLTNPTQAKQWLQPTAEALHDPSTMFDMQKGIERIQLAVGNGDLITVYGDYDADGLTSTSLMYETLDQLGANVNYYIPNRFDDGYGPNVAAFNRLIDSGTQLFVTVDNGVAGHEAISAAKARGVDVVVTDHHELPDELPDAAAIIHPRHPKGNYPFGGLSGVGVAFKVAQGLLEASVDELSDELDLVAIGEIADLVPLDDENHTLVKFGLQVIENTQRPGLLALMKAAGVDASAVTEETVGFGIAPRLNALGRLGDANPAVELLTTFDEDRAEELAKTINGKNDERQQLVKQISETALAQAQTPENSARHTLIIYGKDWHEGVLGIVASKIVEATHKPTLVLSENTEKQTLKGSGRSVAGYDLFKAITPISDQLIAFGGHAMACGLTVGKAALTTLADALEQACLDQDVDLTKRPVMPVAATISLAEINAADYDAIHQLGPFGTDNPQPVFEVQPATVTDIKTMGAAKNHLKFTLQDDDQNHVPAIAFGHGEDFEQVSANPDDVAVIGTLSTNKWQGKTTYQLMLKDLRVSGVAIVDGRTNNLAKTLFTAPATYLFFHDQIAKQLADYLPDNAKTIQVGKDDLPTTIDHLIIVDCPDDLAVLEQVLQQITVNELTVYFYERESAYLSGMPSRAEYGKLFKFVATHHDVDVAHQLPTLADYLQIDRDKLIFMIQLFFEVGFVKMEAGVMNGEQQPPHAELTTAAAYHERLTRIDTEEKLLYSKTPQLKQWLLGAMSKA</sequence>
<evidence type="ECO:0000256" key="4">
    <source>
        <dbReference type="ARBA" id="ARBA00022801"/>
    </source>
</evidence>
<dbReference type="GO" id="GO:0008409">
    <property type="term" value="F:5'-3' exonuclease activity"/>
    <property type="evidence" value="ECO:0007669"/>
    <property type="project" value="InterPro"/>
</dbReference>
<evidence type="ECO:0000259" key="8">
    <source>
        <dbReference type="Pfam" id="PF10141"/>
    </source>
</evidence>
<dbReference type="Pfam" id="PF17768">
    <property type="entry name" value="RecJ_OB"/>
    <property type="match status" value="1"/>
</dbReference>
<feature type="domain" description="Single-stranded-DNA-specific exonuclease RecJ C-terminal" evidence="8">
    <location>
        <begin position="579"/>
        <end position="774"/>
    </location>
</feature>
<dbReference type="GO" id="GO:0006281">
    <property type="term" value="P:DNA repair"/>
    <property type="evidence" value="ECO:0007669"/>
    <property type="project" value="InterPro"/>
</dbReference>
<name>A0A0R2L0S0_9LACO</name>
<dbReference type="InterPro" id="IPR004610">
    <property type="entry name" value="RecJ"/>
</dbReference>
<feature type="domain" description="DDH" evidence="6">
    <location>
        <begin position="89"/>
        <end position="234"/>
    </location>
</feature>
<feature type="domain" description="DHHA1" evidence="7">
    <location>
        <begin position="357"/>
        <end position="448"/>
    </location>
</feature>
<keyword evidence="5 10" id="KW-0269">Exonuclease</keyword>
<dbReference type="GO" id="GO:0006310">
    <property type="term" value="P:DNA recombination"/>
    <property type="evidence" value="ECO:0007669"/>
    <property type="project" value="InterPro"/>
</dbReference>
<evidence type="ECO:0000256" key="2">
    <source>
        <dbReference type="ARBA" id="ARBA00019841"/>
    </source>
</evidence>
<feature type="domain" description="RecJ OB" evidence="9">
    <location>
        <begin position="465"/>
        <end position="571"/>
    </location>
</feature>
<dbReference type="InterPro" id="IPR041122">
    <property type="entry name" value="RecJ_OB"/>
</dbReference>
<dbReference type="Pfam" id="PF02272">
    <property type="entry name" value="DHHA1"/>
    <property type="match status" value="1"/>
</dbReference>
<dbReference type="EMBL" id="JQCB01000009">
    <property type="protein sequence ID" value="KRN95400.1"/>
    <property type="molecule type" value="Genomic_DNA"/>
</dbReference>
<organism evidence="10 11">
    <name type="scientific">Furfurilactobacillus siliginis</name>
    <dbReference type="NCBI Taxonomy" id="348151"/>
    <lineage>
        <taxon>Bacteria</taxon>
        <taxon>Bacillati</taxon>
        <taxon>Bacillota</taxon>
        <taxon>Bacilli</taxon>
        <taxon>Lactobacillales</taxon>
        <taxon>Lactobacillaceae</taxon>
        <taxon>Furfurilactobacillus</taxon>
    </lineage>
</organism>
<evidence type="ECO:0000256" key="3">
    <source>
        <dbReference type="ARBA" id="ARBA00022722"/>
    </source>
</evidence>
<keyword evidence="11" id="KW-1185">Reference proteome</keyword>
<dbReference type="Pfam" id="PF01368">
    <property type="entry name" value="DHH"/>
    <property type="match status" value="1"/>
</dbReference>
<evidence type="ECO:0000259" key="6">
    <source>
        <dbReference type="Pfam" id="PF01368"/>
    </source>
</evidence>
<dbReference type="InterPro" id="IPR001667">
    <property type="entry name" value="DDH_dom"/>
</dbReference>
<evidence type="ECO:0000256" key="5">
    <source>
        <dbReference type="ARBA" id="ARBA00022839"/>
    </source>
</evidence>
<dbReference type="Gene3D" id="3.90.1640.30">
    <property type="match status" value="1"/>
</dbReference>
<dbReference type="Pfam" id="PF10141">
    <property type="entry name" value="ssDNA-exonuc_C"/>
    <property type="match status" value="1"/>
</dbReference>
<dbReference type="PANTHER" id="PTHR30255:SF2">
    <property type="entry name" value="SINGLE-STRANDED-DNA-SPECIFIC EXONUCLEASE RECJ"/>
    <property type="match status" value="1"/>
</dbReference>
<dbReference type="GO" id="GO:0003676">
    <property type="term" value="F:nucleic acid binding"/>
    <property type="evidence" value="ECO:0007669"/>
    <property type="project" value="InterPro"/>
</dbReference>
<dbReference type="PATRIC" id="fig|348151.3.peg.2098"/>
<comment type="caution">
    <text evidence="10">The sequence shown here is derived from an EMBL/GenBank/DDBJ whole genome shotgun (WGS) entry which is preliminary data.</text>
</comment>
<evidence type="ECO:0000259" key="7">
    <source>
        <dbReference type="Pfam" id="PF02272"/>
    </source>
</evidence>
<evidence type="ECO:0000256" key="1">
    <source>
        <dbReference type="ARBA" id="ARBA00005915"/>
    </source>
</evidence>
<evidence type="ECO:0000313" key="10">
    <source>
        <dbReference type="EMBL" id="KRN95400.1"/>
    </source>
</evidence>
<dbReference type="InterPro" id="IPR051673">
    <property type="entry name" value="SSDNA_exonuclease_RecJ"/>
</dbReference>
<evidence type="ECO:0000313" key="11">
    <source>
        <dbReference type="Proteomes" id="UP000051139"/>
    </source>
</evidence>
<dbReference type="InterPro" id="IPR003156">
    <property type="entry name" value="DHHA1_dom"/>
</dbReference>
<comment type="similarity">
    <text evidence="1">Belongs to the RecJ family.</text>
</comment>
<dbReference type="AlphaFoldDB" id="A0A0R2L0S0"/>
<reference evidence="10 11" key="1">
    <citation type="journal article" date="2015" name="Genome Announc.">
        <title>Expanding the biotechnology potential of lactobacilli through comparative genomics of 213 strains and associated genera.</title>
        <authorList>
            <person name="Sun Z."/>
            <person name="Harris H.M."/>
            <person name="McCann A."/>
            <person name="Guo C."/>
            <person name="Argimon S."/>
            <person name="Zhang W."/>
            <person name="Yang X."/>
            <person name="Jeffery I.B."/>
            <person name="Cooney J.C."/>
            <person name="Kagawa T.F."/>
            <person name="Liu W."/>
            <person name="Song Y."/>
            <person name="Salvetti E."/>
            <person name="Wrobel A."/>
            <person name="Rasinkangas P."/>
            <person name="Parkhill J."/>
            <person name="Rea M.C."/>
            <person name="O'Sullivan O."/>
            <person name="Ritari J."/>
            <person name="Douillard F.P."/>
            <person name="Paul Ross R."/>
            <person name="Yang R."/>
            <person name="Briner A.E."/>
            <person name="Felis G.E."/>
            <person name="de Vos W.M."/>
            <person name="Barrangou R."/>
            <person name="Klaenhammer T.R."/>
            <person name="Caufield P.W."/>
            <person name="Cui Y."/>
            <person name="Zhang H."/>
            <person name="O'Toole P.W."/>
        </authorList>
    </citation>
    <scope>NUCLEOTIDE SEQUENCE [LARGE SCALE GENOMIC DNA]</scope>
    <source>
        <strain evidence="10 11">DSM 22696</strain>
    </source>
</reference>
<evidence type="ECO:0000259" key="9">
    <source>
        <dbReference type="Pfam" id="PF17768"/>
    </source>
</evidence>
<proteinExistence type="inferred from homology"/>